<comment type="caution">
    <text evidence="1">The sequence shown here is derived from an EMBL/GenBank/DDBJ whole genome shotgun (WGS) entry which is preliminary data.</text>
</comment>
<dbReference type="eggNOG" id="ENOG502SF7E">
    <property type="taxonomic scope" value="Eukaryota"/>
</dbReference>
<dbReference type="EMBL" id="CAFZ01000254">
    <property type="protein sequence ID" value="CCA73802.1"/>
    <property type="molecule type" value="Genomic_DNA"/>
</dbReference>
<dbReference type="InterPro" id="IPR036188">
    <property type="entry name" value="FAD/NAD-bd_sf"/>
</dbReference>
<reference evidence="1 2" key="1">
    <citation type="journal article" date="2011" name="PLoS Pathog.">
        <title>Endophytic Life Strategies Decoded by Genome and Transcriptome Analyses of the Mutualistic Root Symbiont Piriformospora indica.</title>
        <authorList>
            <person name="Zuccaro A."/>
            <person name="Lahrmann U."/>
            <person name="Guldener U."/>
            <person name="Langen G."/>
            <person name="Pfiffi S."/>
            <person name="Biedenkopf D."/>
            <person name="Wong P."/>
            <person name="Samans B."/>
            <person name="Grimm C."/>
            <person name="Basiewicz M."/>
            <person name="Murat C."/>
            <person name="Martin F."/>
            <person name="Kogel K.H."/>
        </authorList>
    </citation>
    <scope>NUCLEOTIDE SEQUENCE [LARGE SCALE GENOMIC DNA]</scope>
    <source>
        <strain evidence="1 2">DSM 11827</strain>
    </source>
</reference>
<organism evidence="1 2">
    <name type="scientific">Serendipita indica (strain DSM 11827)</name>
    <name type="common">Root endophyte fungus</name>
    <name type="synonym">Piriformospora indica</name>
    <dbReference type="NCBI Taxonomy" id="1109443"/>
    <lineage>
        <taxon>Eukaryota</taxon>
        <taxon>Fungi</taxon>
        <taxon>Dikarya</taxon>
        <taxon>Basidiomycota</taxon>
        <taxon>Agaricomycotina</taxon>
        <taxon>Agaricomycetes</taxon>
        <taxon>Sebacinales</taxon>
        <taxon>Serendipitaceae</taxon>
        <taxon>Serendipita</taxon>
    </lineage>
</organism>
<dbReference type="Gene3D" id="3.50.50.60">
    <property type="entry name" value="FAD/NAD(P)-binding domain"/>
    <property type="match status" value="1"/>
</dbReference>
<dbReference type="OrthoDB" id="10051892at2759"/>
<evidence type="ECO:0000313" key="1">
    <source>
        <dbReference type="EMBL" id="CCA73802.1"/>
    </source>
</evidence>
<proteinExistence type="predicted"/>
<evidence type="ECO:0000313" key="2">
    <source>
        <dbReference type="Proteomes" id="UP000007148"/>
    </source>
</evidence>
<dbReference type="Proteomes" id="UP000007148">
    <property type="component" value="Unassembled WGS sequence"/>
</dbReference>
<accession>G4TR59</accession>
<keyword evidence="2" id="KW-1185">Reference proteome</keyword>
<protein>
    <submittedName>
        <fullName evidence="1">Uncharacterized protein</fullName>
    </submittedName>
</protein>
<gene>
    <name evidence="1" type="ORF">PIIN_07756</name>
</gene>
<dbReference type="InParanoid" id="G4TR59"/>
<dbReference type="OMA" id="SRQAWDI"/>
<name>G4TR59_SERID</name>
<dbReference type="HOGENOM" id="CLU_025587_1_0_1"/>
<dbReference type="SUPFAM" id="SSF51905">
    <property type="entry name" value="FAD/NAD(P)-binding domain"/>
    <property type="match status" value="1"/>
</dbReference>
<sequence length="518" mass="57928">MDDLDVLGRKRTWRAKLRGTAVIVGGSMTGLLAARVCADHFEKVVIIEADEGADTSFPASSDKIDAHGNNTFVTRRPRVPQMFEVHLYQPFGLLALRRLISNFDQKFKAAGGRIKPWIFNAWWSGVHLPYPNSTYLGGKGLPRHHNLPKQDLPDTLWISRANFEPFLRREISAASPSITTINGIVTSLASANPGRVDRVLYTTKGEKGIQEMDAALVVDCTGHSQSGVKWLEHLGYGRIPQESYDPAIRSVTVWFHLTPEQMGNLPIPGHLREYESFIFAWEDPSLGGRVLTACKGEGGVVTLGFGGFGMTAAEQPRTPEDLKEFYRTMKTFDGKPMNDWYCDLVDFLSKDGGWSRAHYEEYKLPTSVYTKYHESPNGLPTNFVSLGDAVMRTTHVYGLGVTKGWVGVVTLAGELHRVKDGILPRGFSECVMKSQRIRTSWVWDQTKEAEYAHESTLPVEGESLDLGAGTRELVKVFLGLVPKDEEARARFYYPRLWIYPNSTMLSERIGGMCMQSKS</sequence>
<dbReference type="AlphaFoldDB" id="G4TR59"/>